<sequence length="358" mass="37548">MSIPSQIKAITVAPGGGPVISTVAPPTPRDGYVIVRTTAVALNPTDWKAAANRFGVDCTGCRVGCDYAGVVVQADKTPAGSRLKVGTRVAGMVHGVNKGQPEDGAFAEYIVAKAGLQILIPDTLSDTAAATLGVGISTVGQALYQTLGLPLPLPAPPASGKTILVYGGSTATGILGIQFARLSGYRVVTTCSPRNFEYVKSLGADEVVDYSDPEVCAAKIREFAGGELDLVFDCVSTPEAIKISLSAMAPRGGKYVALMYVDQAAVKAINPNVSVTTPFAYTIFGEAFEKFRRFKAVPEDFEFGVKFWAIAEELLAAGKIEPARQDVNRGGKGLEGVLVGLEELKQNKVSGVKLVYTL</sequence>
<comment type="similarity">
    <text evidence="1">Belongs to the zinc-containing alcohol dehydrogenase family.</text>
</comment>
<dbReference type="Gene3D" id="3.40.50.720">
    <property type="entry name" value="NAD(P)-binding Rossmann-like Domain"/>
    <property type="match status" value="1"/>
</dbReference>
<dbReference type="InterPro" id="IPR047122">
    <property type="entry name" value="Trans-enoyl_RdTase-like"/>
</dbReference>
<dbReference type="Gene3D" id="3.90.180.10">
    <property type="entry name" value="Medium-chain alcohol dehydrogenases, catalytic domain"/>
    <property type="match status" value="1"/>
</dbReference>
<comment type="caution">
    <text evidence="4">The sequence shown here is derived from an EMBL/GenBank/DDBJ whole genome shotgun (WGS) entry which is preliminary data.</text>
</comment>
<dbReference type="InterPro" id="IPR011032">
    <property type="entry name" value="GroES-like_sf"/>
</dbReference>
<dbReference type="InterPro" id="IPR013149">
    <property type="entry name" value="ADH-like_C"/>
</dbReference>
<feature type="domain" description="Enoyl reductase (ER)" evidence="3">
    <location>
        <begin position="15"/>
        <end position="297"/>
    </location>
</feature>
<evidence type="ECO:0000313" key="4">
    <source>
        <dbReference type="EMBL" id="KAL1845306.1"/>
    </source>
</evidence>
<organism evidence="4 5">
    <name type="scientific">Phialemonium thermophilum</name>
    <dbReference type="NCBI Taxonomy" id="223376"/>
    <lineage>
        <taxon>Eukaryota</taxon>
        <taxon>Fungi</taxon>
        <taxon>Dikarya</taxon>
        <taxon>Ascomycota</taxon>
        <taxon>Pezizomycotina</taxon>
        <taxon>Sordariomycetes</taxon>
        <taxon>Sordariomycetidae</taxon>
        <taxon>Cephalothecales</taxon>
        <taxon>Cephalothecaceae</taxon>
        <taxon>Phialemonium</taxon>
    </lineage>
</organism>
<keyword evidence="2" id="KW-0560">Oxidoreductase</keyword>
<keyword evidence="5" id="KW-1185">Reference proteome</keyword>
<dbReference type="PANTHER" id="PTHR45348:SF2">
    <property type="entry name" value="ZINC-TYPE ALCOHOL DEHYDROGENASE-LIKE PROTEIN C2E1P3.01"/>
    <property type="match status" value="1"/>
</dbReference>
<name>A0ABR3VUL5_9PEZI</name>
<dbReference type="PANTHER" id="PTHR45348">
    <property type="entry name" value="HYPOTHETICAL OXIDOREDUCTASE (EUROFUNG)"/>
    <property type="match status" value="1"/>
</dbReference>
<dbReference type="SUPFAM" id="SSF51735">
    <property type="entry name" value="NAD(P)-binding Rossmann-fold domains"/>
    <property type="match status" value="1"/>
</dbReference>
<reference evidence="4 5" key="1">
    <citation type="journal article" date="2024" name="Commun. Biol.">
        <title>Comparative genomic analysis of thermophilic fungi reveals convergent evolutionary adaptations and gene losses.</title>
        <authorList>
            <person name="Steindorff A.S."/>
            <person name="Aguilar-Pontes M.V."/>
            <person name="Robinson A.J."/>
            <person name="Andreopoulos B."/>
            <person name="LaButti K."/>
            <person name="Kuo A."/>
            <person name="Mondo S."/>
            <person name="Riley R."/>
            <person name="Otillar R."/>
            <person name="Haridas S."/>
            <person name="Lipzen A."/>
            <person name="Grimwood J."/>
            <person name="Schmutz J."/>
            <person name="Clum A."/>
            <person name="Reid I.D."/>
            <person name="Moisan M.C."/>
            <person name="Butler G."/>
            <person name="Nguyen T.T.M."/>
            <person name="Dewar K."/>
            <person name="Conant G."/>
            <person name="Drula E."/>
            <person name="Henrissat B."/>
            <person name="Hansel C."/>
            <person name="Singer S."/>
            <person name="Hutchinson M.I."/>
            <person name="de Vries R.P."/>
            <person name="Natvig D.O."/>
            <person name="Powell A.J."/>
            <person name="Tsang A."/>
            <person name="Grigoriev I.V."/>
        </authorList>
    </citation>
    <scope>NUCLEOTIDE SEQUENCE [LARGE SCALE GENOMIC DNA]</scope>
    <source>
        <strain evidence="4 5">ATCC 24622</strain>
    </source>
</reference>
<evidence type="ECO:0000259" key="3">
    <source>
        <dbReference type="SMART" id="SM00829"/>
    </source>
</evidence>
<proteinExistence type="inferred from homology"/>
<dbReference type="SUPFAM" id="SSF50129">
    <property type="entry name" value="GroES-like"/>
    <property type="match status" value="1"/>
</dbReference>
<evidence type="ECO:0000256" key="1">
    <source>
        <dbReference type="ARBA" id="ARBA00008072"/>
    </source>
</evidence>
<accession>A0ABR3VUL5</accession>
<dbReference type="Proteomes" id="UP001586593">
    <property type="component" value="Unassembled WGS sequence"/>
</dbReference>
<protein>
    <recommendedName>
        <fullName evidence="3">Enoyl reductase (ER) domain-containing protein</fullName>
    </recommendedName>
</protein>
<dbReference type="SMART" id="SM00829">
    <property type="entry name" value="PKS_ER"/>
    <property type="match status" value="1"/>
</dbReference>
<dbReference type="InterPro" id="IPR013154">
    <property type="entry name" value="ADH-like_N"/>
</dbReference>
<dbReference type="InterPro" id="IPR036291">
    <property type="entry name" value="NAD(P)-bd_dom_sf"/>
</dbReference>
<evidence type="ECO:0000313" key="5">
    <source>
        <dbReference type="Proteomes" id="UP001586593"/>
    </source>
</evidence>
<dbReference type="Pfam" id="PF00107">
    <property type="entry name" value="ADH_zinc_N"/>
    <property type="match status" value="1"/>
</dbReference>
<dbReference type="CDD" id="cd08249">
    <property type="entry name" value="enoyl_reductase_like"/>
    <property type="match status" value="1"/>
</dbReference>
<dbReference type="EMBL" id="JAZHXJ010001146">
    <property type="protein sequence ID" value="KAL1845306.1"/>
    <property type="molecule type" value="Genomic_DNA"/>
</dbReference>
<evidence type="ECO:0000256" key="2">
    <source>
        <dbReference type="ARBA" id="ARBA00023002"/>
    </source>
</evidence>
<dbReference type="InterPro" id="IPR020843">
    <property type="entry name" value="ER"/>
</dbReference>
<gene>
    <name evidence="4" type="ORF">VTK73DRAFT_703</name>
</gene>
<dbReference type="Pfam" id="PF08240">
    <property type="entry name" value="ADH_N"/>
    <property type="match status" value="1"/>
</dbReference>